<dbReference type="InterPro" id="IPR019734">
    <property type="entry name" value="TPR_rpt"/>
</dbReference>
<sequence length="297" mass="34255">MDKEQLQDFLVKVEQDGVAMLHSRGYLWFKSEFLPYLNLADTLLPDAVELIADCWYLVGDIYDFNGAPLKAVESYKKALEYDDEVDGAYREIANMYEQVGRYTEALKYIDLALERMPDNEELMEDKAVIQDSITYTTEPYLTAENKAWQYAEQLAAGEIEAVIAAIQLLENPDRTMLQCLAQAYGAQGEKALFLETWQKIRTAEGSMNLSYADWFYMPFSIYNSKEIWEWLKELSTVVKSTAFIDFDSLNEHYGEQLDSAEELALICDFQIYRITKNKAALKALAKQYPLWEEVQLG</sequence>
<dbReference type="Pfam" id="PF13181">
    <property type="entry name" value="TPR_8"/>
    <property type="match status" value="2"/>
</dbReference>
<dbReference type="AlphaFoldDB" id="A0A915YGS9"/>
<protein>
    <recommendedName>
        <fullName evidence="4">Tetratricopeptide repeat protein</fullName>
    </recommendedName>
</protein>
<dbReference type="KEGG" id="aup:AsAng_0035940"/>
<evidence type="ECO:0008006" key="4">
    <source>
        <dbReference type="Google" id="ProtNLM"/>
    </source>
</evidence>
<dbReference type="RefSeq" id="WP_264788214.1">
    <property type="nucleotide sequence ID" value="NZ_AP026867.1"/>
</dbReference>
<feature type="repeat" description="TPR" evidence="1">
    <location>
        <begin position="86"/>
        <end position="119"/>
    </location>
</feature>
<keyword evidence="3" id="KW-1185">Reference proteome</keyword>
<accession>A0A915YGS9</accession>
<evidence type="ECO:0000313" key="2">
    <source>
        <dbReference type="EMBL" id="BDS12869.1"/>
    </source>
</evidence>
<dbReference type="SMART" id="SM00028">
    <property type="entry name" value="TPR"/>
    <property type="match status" value="2"/>
</dbReference>
<organism evidence="2 3">
    <name type="scientific">Aureispira anguillae</name>
    <dbReference type="NCBI Taxonomy" id="2864201"/>
    <lineage>
        <taxon>Bacteria</taxon>
        <taxon>Pseudomonadati</taxon>
        <taxon>Bacteroidota</taxon>
        <taxon>Saprospiria</taxon>
        <taxon>Saprospirales</taxon>
        <taxon>Saprospiraceae</taxon>
        <taxon>Aureispira</taxon>
    </lineage>
</organism>
<dbReference type="Proteomes" id="UP001060919">
    <property type="component" value="Chromosome"/>
</dbReference>
<dbReference type="InterPro" id="IPR011990">
    <property type="entry name" value="TPR-like_helical_dom_sf"/>
</dbReference>
<proteinExistence type="predicted"/>
<feature type="repeat" description="TPR" evidence="1">
    <location>
        <begin position="52"/>
        <end position="85"/>
    </location>
</feature>
<dbReference type="SUPFAM" id="SSF48452">
    <property type="entry name" value="TPR-like"/>
    <property type="match status" value="1"/>
</dbReference>
<keyword evidence="1" id="KW-0802">TPR repeat</keyword>
<reference evidence="2" key="1">
    <citation type="submission" date="2022-09" db="EMBL/GenBank/DDBJ databases">
        <title>Aureispira anguillicida sp. nov., isolated from Leptocephalus of Japanese eel Anguilla japonica.</title>
        <authorList>
            <person name="Yuasa K."/>
            <person name="Mekata T."/>
            <person name="Ikunari K."/>
        </authorList>
    </citation>
    <scope>NUCLEOTIDE SEQUENCE</scope>
    <source>
        <strain evidence="2">EL160426</strain>
    </source>
</reference>
<dbReference type="PROSITE" id="PS50005">
    <property type="entry name" value="TPR"/>
    <property type="match status" value="2"/>
</dbReference>
<evidence type="ECO:0000313" key="3">
    <source>
        <dbReference type="Proteomes" id="UP001060919"/>
    </source>
</evidence>
<name>A0A915YGS9_9BACT</name>
<evidence type="ECO:0000256" key="1">
    <source>
        <dbReference type="PROSITE-ProRule" id="PRU00339"/>
    </source>
</evidence>
<dbReference type="EMBL" id="AP026867">
    <property type="protein sequence ID" value="BDS12869.1"/>
    <property type="molecule type" value="Genomic_DNA"/>
</dbReference>
<gene>
    <name evidence="2" type="ORF">AsAng_0035940</name>
</gene>
<dbReference type="Gene3D" id="1.25.40.10">
    <property type="entry name" value="Tetratricopeptide repeat domain"/>
    <property type="match status" value="1"/>
</dbReference>